<evidence type="ECO:0000256" key="11">
    <source>
        <dbReference type="ARBA" id="ARBA00023242"/>
    </source>
</evidence>
<dbReference type="Pfam" id="PF03556">
    <property type="entry name" value="Cullin_binding"/>
    <property type="match status" value="1"/>
</dbReference>
<dbReference type="GO" id="GO:0005634">
    <property type="term" value="C:nucleus"/>
    <property type="evidence" value="ECO:0007669"/>
    <property type="project" value="UniProtKB-SubCell"/>
</dbReference>
<dbReference type="PANTHER" id="PTHR10009:SF19">
    <property type="entry name" value="RE55542P"/>
    <property type="match status" value="1"/>
</dbReference>
<accession>A0A8S1CXY1</accession>
<dbReference type="Proteomes" id="UP000494165">
    <property type="component" value="Unassembled WGS sequence"/>
</dbReference>
<feature type="region of interest" description="Disordered" evidence="16">
    <location>
        <begin position="11"/>
        <end position="72"/>
    </location>
</feature>
<dbReference type="Gene3D" id="1.10.238.10">
    <property type="entry name" value="EF-hand"/>
    <property type="match status" value="1"/>
</dbReference>
<keyword evidence="9" id="KW-0519">Myristate</keyword>
<comment type="caution">
    <text evidence="18">The sequence shown here is derived from an EMBL/GenBank/DDBJ whole genome shotgun (WGS) entry which is preliminary data.</text>
</comment>
<dbReference type="PANTHER" id="PTHR10009">
    <property type="entry name" value="PROTEIN YELLOW-RELATED"/>
    <property type="match status" value="1"/>
</dbReference>
<evidence type="ECO:0000256" key="16">
    <source>
        <dbReference type="SAM" id="MobiDB-lite"/>
    </source>
</evidence>
<dbReference type="OrthoDB" id="27198at2759"/>
<dbReference type="FunFam" id="1.10.238.200:FF:000003">
    <property type="entry name" value="DCN1-like protein 3"/>
    <property type="match status" value="1"/>
</dbReference>
<evidence type="ECO:0000256" key="15">
    <source>
        <dbReference type="ARBA" id="ARBA00043182"/>
    </source>
</evidence>
<sequence length="805" mass="89716">MGNCFSCFKVPPVPPPAAESSTDPASCKPLQEASDQEDGDVDGGMLHRQVSEKQQRSSEMVQSNGNKGLSGLLGEGVASRTFCRIPLGGRSGSDKRSDTASANNNSLLPVRSVSDSKINALFEQYKDGAEDAILADGIERLCNDLCVRPDEFCVLVLAWRFEAEQMCCFTRQEFITGCKTIKVESIKGMQSRLPELCREVQQDGELFKKLYRFTFKFGLDPDQRILPADMAICLWRLVFSQNEPHIMHRWLQFLEQHPHVRGIPRDTWNMFLNFVETVGDDLSSYDDAEAWPSLFDDFVEFENDQLKGGCRRWVGILSWCRPRREWKLLTAKILNSEAERLQFRTNSGGFNTSGRNHCRTSQAMRLFLSLSAILCAASAQQFGFYGQPAGPAVRPLTQTSGFGPAPSGRAASPIQQMASWTYLNFDGVDPKRTVPENGVFTGIQVTPDRIFLTLPRSRDGVPATLTWLPNTGVPVDNQPLLPFPDWSWQQGHLDNCSGLVSVFRSRIDSCGRLWALDSGVLTPLDGSPVNACPPRLVAFDLKTGLAIRSVTFPPQVLRERSLLTTLSLDEEYSSISNCENMFVYISDTSAPGLIIYDLGRDLTWRFEHQSLMPDPQQATYTIAGESFNLEDGVVGMTISNLGHERMLYYHPLAGRALYAVSTNALRNPGIPSLPVIKVGDKTSQGAGLFADAHGEIYFSPLSETAIASWNPNTGLQRIMAVDPERLQFISDITVDQQGSLWFVSNRFQAYFNRNYNPRGTNLRVMRIPYAANGAQFNGFNAPPLDPFSFYNNRFIRDTKNSTAVL</sequence>
<name>A0A8S1CXY1_9INSE</name>
<dbReference type="GO" id="GO:0005886">
    <property type="term" value="C:plasma membrane"/>
    <property type="evidence" value="ECO:0007669"/>
    <property type="project" value="UniProtKB-SubCell"/>
</dbReference>
<keyword evidence="7" id="KW-0963">Cytoplasm</keyword>
<protein>
    <recommendedName>
        <fullName evidence="13">DCN1-like protein 3</fullName>
    </recommendedName>
    <alternativeName>
        <fullName evidence="14">DCUN1 domain-containing protein 3</fullName>
    </alternativeName>
    <alternativeName>
        <fullName evidence="15">Defective in cullin neddylation protein 1-like protein 3</fullName>
    </alternativeName>
</protein>
<evidence type="ECO:0000256" key="4">
    <source>
        <dbReference type="ARBA" id="ARBA00004613"/>
    </source>
</evidence>
<reference evidence="18 19" key="1">
    <citation type="submission" date="2020-04" db="EMBL/GenBank/DDBJ databases">
        <authorList>
            <person name="Alioto T."/>
            <person name="Alioto T."/>
            <person name="Gomez Garrido J."/>
        </authorList>
    </citation>
    <scope>NUCLEOTIDE SEQUENCE [LARGE SCALE GENOMIC DNA]</scope>
</reference>
<dbReference type="InterPro" id="IPR017996">
    <property type="entry name" value="MRJP/yellow-related"/>
</dbReference>
<evidence type="ECO:0000313" key="18">
    <source>
        <dbReference type="EMBL" id="CAB3372915.1"/>
    </source>
</evidence>
<dbReference type="GO" id="GO:2000436">
    <property type="term" value="P:positive regulation of protein neddylation"/>
    <property type="evidence" value="ECO:0007669"/>
    <property type="project" value="UniProtKB-ARBA"/>
</dbReference>
<dbReference type="GO" id="GO:0005576">
    <property type="term" value="C:extracellular region"/>
    <property type="evidence" value="ECO:0007669"/>
    <property type="project" value="UniProtKB-SubCell"/>
</dbReference>
<comment type="similarity">
    <text evidence="5">Belongs to the major royal jelly protein family.</text>
</comment>
<evidence type="ECO:0000256" key="10">
    <source>
        <dbReference type="ARBA" id="ARBA00023136"/>
    </source>
</evidence>
<evidence type="ECO:0000256" key="8">
    <source>
        <dbReference type="ARBA" id="ARBA00022525"/>
    </source>
</evidence>
<evidence type="ECO:0000256" key="13">
    <source>
        <dbReference type="ARBA" id="ARBA00039727"/>
    </source>
</evidence>
<evidence type="ECO:0000259" key="17">
    <source>
        <dbReference type="PROSITE" id="PS51229"/>
    </source>
</evidence>
<evidence type="ECO:0000256" key="6">
    <source>
        <dbReference type="ARBA" id="ARBA00022475"/>
    </source>
</evidence>
<dbReference type="AlphaFoldDB" id="A0A8S1CXY1"/>
<proteinExistence type="inferred from homology"/>
<dbReference type="InterPro" id="IPR011042">
    <property type="entry name" value="6-blade_b-propeller_TolB-like"/>
</dbReference>
<evidence type="ECO:0000256" key="1">
    <source>
        <dbReference type="ARBA" id="ARBA00004123"/>
    </source>
</evidence>
<evidence type="ECO:0000256" key="5">
    <source>
        <dbReference type="ARBA" id="ARBA00009127"/>
    </source>
</evidence>
<evidence type="ECO:0000256" key="14">
    <source>
        <dbReference type="ARBA" id="ARBA00042254"/>
    </source>
</evidence>
<feature type="compositionally biased region" description="Low complexity" evidence="16">
    <location>
        <begin position="63"/>
        <end position="72"/>
    </location>
</feature>
<comment type="subcellular location">
    <subcellularLocation>
        <location evidence="2">Cell membrane</location>
    </subcellularLocation>
    <subcellularLocation>
        <location evidence="3">Cytoplasm</location>
        <location evidence="3">Perinuclear region</location>
    </subcellularLocation>
    <subcellularLocation>
        <location evidence="1">Nucleus</location>
    </subcellularLocation>
    <subcellularLocation>
        <location evidence="4">Secreted</location>
    </subcellularLocation>
</comment>
<dbReference type="InterPro" id="IPR042460">
    <property type="entry name" value="DCN1-like_PONY"/>
</dbReference>
<keyword evidence="12" id="KW-0449">Lipoprotein</keyword>
<dbReference type="PROSITE" id="PS51229">
    <property type="entry name" value="DCUN1"/>
    <property type="match status" value="1"/>
</dbReference>
<keyword evidence="10" id="KW-0472">Membrane</keyword>
<evidence type="ECO:0000256" key="2">
    <source>
        <dbReference type="ARBA" id="ARBA00004236"/>
    </source>
</evidence>
<organism evidence="18 19">
    <name type="scientific">Cloeon dipterum</name>
    <dbReference type="NCBI Taxonomy" id="197152"/>
    <lineage>
        <taxon>Eukaryota</taxon>
        <taxon>Metazoa</taxon>
        <taxon>Ecdysozoa</taxon>
        <taxon>Arthropoda</taxon>
        <taxon>Hexapoda</taxon>
        <taxon>Insecta</taxon>
        <taxon>Pterygota</taxon>
        <taxon>Palaeoptera</taxon>
        <taxon>Ephemeroptera</taxon>
        <taxon>Pisciforma</taxon>
        <taxon>Baetidae</taxon>
        <taxon>Cloeon</taxon>
    </lineage>
</organism>
<keyword evidence="11" id="KW-0539">Nucleus</keyword>
<keyword evidence="19" id="KW-1185">Reference proteome</keyword>
<evidence type="ECO:0000313" key="19">
    <source>
        <dbReference type="Proteomes" id="UP000494165"/>
    </source>
</evidence>
<dbReference type="EMBL" id="CADEPI010000077">
    <property type="protein sequence ID" value="CAB3372915.1"/>
    <property type="molecule type" value="Genomic_DNA"/>
</dbReference>
<dbReference type="Pfam" id="PF03022">
    <property type="entry name" value="MRJP"/>
    <property type="match status" value="1"/>
</dbReference>
<dbReference type="GO" id="GO:0048471">
    <property type="term" value="C:perinuclear region of cytoplasm"/>
    <property type="evidence" value="ECO:0007669"/>
    <property type="project" value="UniProtKB-SubCell"/>
</dbReference>
<evidence type="ECO:0000256" key="12">
    <source>
        <dbReference type="ARBA" id="ARBA00023288"/>
    </source>
</evidence>
<feature type="domain" description="DCUN1" evidence="17">
    <location>
        <begin position="113"/>
        <end position="303"/>
    </location>
</feature>
<evidence type="ECO:0000256" key="7">
    <source>
        <dbReference type="ARBA" id="ARBA00022490"/>
    </source>
</evidence>
<dbReference type="Gene3D" id="2.120.10.30">
    <property type="entry name" value="TolB, C-terminal domain"/>
    <property type="match status" value="1"/>
</dbReference>
<dbReference type="Gene3D" id="1.10.238.200">
    <property type="entry name" value="Cullin, PONY binding domain"/>
    <property type="match status" value="1"/>
</dbReference>
<keyword evidence="6" id="KW-1003">Cell membrane</keyword>
<evidence type="ECO:0000256" key="3">
    <source>
        <dbReference type="ARBA" id="ARBA00004556"/>
    </source>
</evidence>
<dbReference type="SUPFAM" id="SSF101898">
    <property type="entry name" value="NHL repeat"/>
    <property type="match status" value="1"/>
</dbReference>
<gene>
    <name evidence="18" type="ORF">CLODIP_2_CD01932</name>
</gene>
<dbReference type="FunFam" id="1.10.238.10:FF:000126">
    <property type="entry name" value="DCN1-like protein"/>
    <property type="match status" value="1"/>
</dbReference>
<dbReference type="InterPro" id="IPR005176">
    <property type="entry name" value="PONY_dom"/>
</dbReference>
<evidence type="ECO:0000256" key="9">
    <source>
        <dbReference type="ARBA" id="ARBA00022707"/>
    </source>
</evidence>
<keyword evidence="8" id="KW-0964">Secreted</keyword>